<comment type="caution">
    <text evidence="1">The sequence shown here is derived from an EMBL/GenBank/DDBJ whole genome shotgun (WGS) entry which is preliminary data.</text>
</comment>
<evidence type="ECO:0000313" key="2">
    <source>
        <dbReference type="Proteomes" id="UP000703269"/>
    </source>
</evidence>
<dbReference type="EMBL" id="BPQB01000006">
    <property type="protein sequence ID" value="GJE87382.1"/>
    <property type="molecule type" value="Genomic_DNA"/>
</dbReference>
<dbReference type="Gene3D" id="3.40.50.150">
    <property type="entry name" value="Vaccinia Virus protein VP39"/>
    <property type="match status" value="1"/>
</dbReference>
<dbReference type="InterPro" id="IPR029063">
    <property type="entry name" value="SAM-dependent_MTases_sf"/>
</dbReference>
<sequence>MPDVNSFQILGAAAAPGDDNVPVSARRKDCNCDGTGIPPPIDTVFRWGELPANSRIVDIGDALGMQSVILAIKFPSLCYVIQDVDPDITTARRNWASQMHDFVVSGRVRFRNHSGCDDQPVKDAAVFIVHFSLDCLSDTAAVTFMGKLREVAQPQTNMVLYFNRGPIPDSPPESDVCPSGDTESPVVGPQAGRAVVSKAIAAKVLVEERSCCRCRDNMELLVQQAGWKIIPSKCVPYAPANQTIIAGV</sequence>
<dbReference type="SUPFAM" id="SSF53335">
    <property type="entry name" value="S-adenosyl-L-methionine-dependent methyltransferases"/>
    <property type="match status" value="1"/>
</dbReference>
<reference evidence="1 2" key="1">
    <citation type="submission" date="2021-08" db="EMBL/GenBank/DDBJ databases">
        <title>Draft Genome Sequence of Phanerochaete sordida strain YK-624.</title>
        <authorList>
            <person name="Mori T."/>
            <person name="Dohra H."/>
            <person name="Suzuki T."/>
            <person name="Kawagishi H."/>
            <person name="Hirai H."/>
        </authorList>
    </citation>
    <scope>NUCLEOTIDE SEQUENCE [LARGE SCALE GENOMIC DNA]</scope>
    <source>
        <strain evidence="1 2">YK-624</strain>
    </source>
</reference>
<dbReference type="PANTHER" id="PTHR43712">
    <property type="entry name" value="PUTATIVE (AFU_ORTHOLOGUE AFUA_4G14580)-RELATED"/>
    <property type="match status" value="1"/>
</dbReference>
<keyword evidence="2" id="KW-1185">Reference proteome</keyword>
<dbReference type="Proteomes" id="UP000703269">
    <property type="component" value="Unassembled WGS sequence"/>
</dbReference>
<evidence type="ECO:0000313" key="1">
    <source>
        <dbReference type="EMBL" id="GJE87382.1"/>
    </source>
</evidence>
<dbReference type="OrthoDB" id="1606438at2759"/>
<evidence type="ECO:0008006" key="3">
    <source>
        <dbReference type="Google" id="ProtNLM"/>
    </source>
</evidence>
<name>A0A9P3G1P2_9APHY</name>
<gene>
    <name evidence="1" type="ORF">PsYK624_034650</name>
</gene>
<protein>
    <recommendedName>
        <fullName evidence="3">Methyltransferase domain-containing protein</fullName>
    </recommendedName>
</protein>
<dbReference type="AlphaFoldDB" id="A0A9P3G1P2"/>
<proteinExistence type="predicted"/>
<organism evidence="1 2">
    <name type="scientific">Phanerochaete sordida</name>
    <dbReference type="NCBI Taxonomy" id="48140"/>
    <lineage>
        <taxon>Eukaryota</taxon>
        <taxon>Fungi</taxon>
        <taxon>Dikarya</taxon>
        <taxon>Basidiomycota</taxon>
        <taxon>Agaricomycotina</taxon>
        <taxon>Agaricomycetes</taxon>
        <taxon>Polyporales</taxon>
        <taxon>Phanerochaetaceae</taxon>
        <taxon>Phanerochaete</taxon>
    </lineage>
</organism>
<accession>A0A9P3G1P2</accession>
<dbReference type="PANTHER" id="PTHR43712:SF2">
    <property type="entry name" value="O-METHYLTRANSFERASE CICE"/>
    <property type="match status" value="1"/>
</dbReference>